<dbReference type="PANTHER" id="PTHR43289">
    <property type="entry name" value="MITOGEN-ACTIVATED PROTEIN KINASE KINASE KINASE 20-RELATED"/>
    <property type="match status" value="1"/>
</dbReference>
<gene>
    <name evidence="10" type="ORF">AWC06_00195</name>
</gene>
<feature type="region of interest" description="Disordered" evidence="7">
    <location>
        <begin position="396"/>
        <end position="500"/>
    </location>
</feature>
<evidence type="ECO:0000256" key="5">
    <source>
        <dbReference type="ARBA" id="ARBA00022777"/>
    </source>
</evidence>
<dbReference type="RefSeq" id="WP_085199499.1">
    <property type="nucleotide sequence ID" value="NZ_JACKVI010000012.1"/>
</dbReference>
<dbReference type="AlphaFoldDB" id="A0A1X1UIP0"/>
<feature type="compositionally biased region" description="Low complexity" evidence="7">
    <location>
        <begin position="431"/>
        <end position="455"/>
    </location>
</feature>
<keyword evidence="6" id="KW-0067">ATP-binding</keyword>
<proteinExistence type="predicted"/>
<dbReference type="Proteomes" id="UP000194000">
    <property type="component" value="Unassembled WGS sequence"/>
</dbReference>
<dbReference type="GO" id="GO:0005524">
    <property type="term" value="F:ATP binding"/>
    <property type="evidence" value="ECO:0007669"/>
    <property type="project" value="UniProtKB-KW"/>
</dbReference>
<keyword evidence="5" id="KW-0418">Kinase</keyword>
<evidence type="ECO:0000313" key="11">
    <source>
        <dbReference type="Proteomes" id="UP000194000"/>
    </source>
</evidence>
<dbReference type="STRING" id="1260918.AWC06_00195"/>
<evidence type="ECO:0000313" key="10">
    <source>
        <dbReference type="EMBL" id="ORV56695.1"/>
    </source>
</evidence>
<dbReference type="Gene3D" id="1.10.510.10">
    <property type="entry name" value="Transferase(Phosphotransferase) domain 1"/>
    <property type="match status" value="1"/>
</dbReference>
<dbReference type="Gene3D" id="3.30.200.20">
    <property type="entry name" value="Phosphorylase Kinase, domain 1"/>
    <property type="match status" value="1"/>
</dbReference>
<dbReference type="PROSITE" id="PS50011">
    <property type="entry name" value="PROTEIN_KINASE_DOM"/>
    <property type="match status" value="1"/>
</dbReference>
<feature type="domain" description="Protein kinase" evidence="9">
    <location>
        <begin position="12"/>
        <end position="280"/>
    </location>
</feature>
<evidence type="ECO:0000259" key="9">
    <source>
        <dbReference type="PROSITE" id="PS50011"/>
    </source>
</evidence>
<dbReference type="GO" id="GO:0004674">
    <property type="term" value="F:protein serine/threonine kinase activity"/>
    <property type="evidence" value="ECO:0007669"/>
    <property type="project" value="UniProtKB-KW"/>
</dbReference>
<keyword evidence="2" id="KW-0723">Serine/threonine-protein kinase</keyword>
<dbReference type="InterPro" id="IPR000719">
    <property type="entry name" value="Prot_kinase_dom"/>
</dbReference>
<keyword evidence="11" id="KW-1185">Reference proteome</keyword>
<evidence type="ECO:0000256" key="3">
    <source>
        <dbReference type="ARBA" id="ARBA00022679"/>
    </source>
</evidence>
<dbReference type="InterPro" id="IPR011009">
    <property type="entry name" value="Kinase-like_dom_sf"/>
</dbReference>
<sequence>MPLVSGATAAGFSIVRLLGSGQIGELYLAEHPRLPRRHALEILPTDVSADPEYRERFNRESDLAAALWHPHIVGLYDRGEFEGRLWLSMDYVDGTDAAQLLSDNYPDGMPADEVVEIVSAIADALDYAHDHGLLHRYVKPSNILISQPESDQRRILLTGLGIARRLDDINGLTPTNLTVGTVSYAAPEQLLGDSIDGRTDQYALAGTAFHLLTGSPPFVHSNPAVVISKHLNEPPPRPGQVRPELADFDKPVVRALAKSPGDRFPRCQDFAKALEANYRLSNLRDAETTAVVIAPAVAIPRDAETDVESPTEPAAATPFEAEPVGAVDPPDVLPDMGIDDDLVFGEAAVSGATADDTPVTSRRRRLLQTAGFALTIITVVLVGLVIVLALRSASGFRDTPTSDETPSSLSTIQPTPPAPATAIPPPPVIAPAPEETTRPTSTPPSAATTTISPTHTPSPPEAVTPSITKPPSPPPTTSVAVDNRPAVGMPCGPQQAGTTTVSNVGAPVSCVSTPGGFAWEPPGG</sequence>
<feature type="transmembrane region" description="Helical" evidence="8">
    <location>
        <begin position="370"/>
        <end position="390"/>
    </location>
</feature>
<protein>
    <recommendedName>
        <fullName evidence="1">non-specific serine/threonine protein kinase</fullName>
        <ecNumber evidence="1">2.7.11.1</ecNumber>
    </recommendedName>
</protein>
<evidence type="ECO:0000256" key="4">
    <source>
        <dbReference type="ARBA" id="ARBA00022741"/>
    </source>
</evidence>
<feature type="compositionally biased region" description="Polar residues" evidence="7">
    <location>
        <begin position="402"/>
        <end position="413"/>
    </location>
</feature>
<evidence type="ECO:0000256" key="2">
    <source>
        <dbReference type="ARBA" id="ARBA00022527"/>
    </source>
</evidence>
<evidence type="ECO:0000256" key="6">
    <source>
        <dbReference type="ARBA" id="ARBA00022840"/>
    </source>
</evidence>
<keyword evidence="8" id="KW-1133">Transmembrane helix</keyword>
<feature type="compositionally biased region" description="Pro residues" evidence="7">
    <location>
        <begin position="414"/>
        <end position="430"/>
    </location>
</feature>
<accession>A0A1X1UIP0</accession>
<dbReference type="Pfam" id="PF00069">
    <property type="entry name" value="Pkinase"/>
    <property type="match status" value="1"/>
</dbReference>
<dbReference type="EC" id="2.7.11.1" evidence="1"/>
<feature type="compositionally biased region" description="Pro residues" evidence="7">
    <location>
        <begin position="456"/>
        <end position="476"/>
    </location>
</feature>
<keyword evidence="8" id="KW-0812">Transmembrane</keyword>
<organism evidence="10 11">
    <name type="scientific">Mycobacterium fragae</name>
    <dbReference type="NCBI Taxonomy" id="1260918"/>
    <lineage>
        <taxon>Bacteria</taxon>
        <taxon>Bacillati</taxon>
        <taxon>Actinomycetota</taxon>
        <taxon>Actinomycetes</taxon>
        <taxon>Mycobacteriales</taxon>
        <taxon>Mycobacteriaceae</taxon>
        <taxon>Mycobacterium</taxon>
    </lineage>
</organism>
<name>A0A1X1UIP0_9MYCO</name>
<evidence type="ECO:0000256" key="8">
    <source>
        <dbReference type="SAM" id="Phobius"/>
    </source>
</evidence>
<keyword evidence="3" id="KW-0808">Transferase</keyword>
<evidence type="ECO:0000256" key="1">
    <source>
        <dbReference type="ARBA" id="ARBA00012513"/>
    </source>
</evidence>
<dbReference type="CDD" id="cd14014">
    <property type="entry name" value="STKc_PknB_like"/>
    <property type="match status" value="1"/>
</dbReference>
<dbReference type="EMBL" id="LQOW01000031">
    <property type="protein sequence ID" value="ORV56695.1"/>
    <property type="molecule type" value="Genomic_DNA"/>
</dbReference>
<evidence type="ECO:0000256" key="7">
    <source>
        <dbReference type="SAM" id="MobiDB-lite"/>
    </source>
</evidence>
<reference evidence="10 11" key="1">
    <citation type="submission" date="2016-01" db="EMBL/GenBank/DDBJ databases">
        <title>The new phylogeny of the genus Mycobacterium.</title>
        <authorList>
            <person name="Tarcisio F."/>
            <person name="Conor M."/>
            <person name="Antonella G."/>
            <person name="Elisabetta G."/>
            <person name="Giulia F.S."/>
            <person name="Sara T."/>
            <person name="Anna F."/>
            <person name="Clotilde B."/>
            <person name="Roberto B."/>
            <person name="Veronica D.S."/>
            <person name="Fabio R."/>
            <person name="Monica P."/>
            <person name="Olivier J."/>
            <person name="Enrico T."/>
            <person name="Nicola S."/>
        </authorList>
    </citation>
    <scope>NUCLEOTIDE SEQUENCE [LARGE SCALE GENOMIC DNA]</scope>
    <source>
        <strain evidence="10 11">DSM 45731</strain>
    </source>
</reference>
<dbReference type="SUPFAM" id="SSF56112">
    <property type="entry name" value="Protein kinase-like (PK-like)"/>
    <property type="match status" value="1"/>
</dbReference>
<keyword evidence="4" id="KW-0547">Nucleotide-binding</keyword>
<comment type="caution">
    <text evidence="10">The sequence shown here is derived from an EMBL/GenBank/DDBJ whole genome shotgun (WGS) entry which is preliminary data.</text>
</comment>
<keyword evidence="8" id="KW-0472">Membrane</keyword>
<dbReference type="PANTHER" id="PTHR43289:SF6">
    <property type="entry name" value="SERINE_THREONINE-PROTEIN KINASE NEKL-3"/>
    <property type="match status" value="1"/>
</dbReference>